<feature type="compositionally biased region" description="Basic and acidic residues" evidence="1">
    <location>
        <begin position="68"/>
        <end position="93"/>
    </location>
</feature>
<sequence length="605" mass="65784">MNSNSAYLNLAAYASSSQPTPTTAPSFPVSSVHPNPQESHGRVTRSRNPSARAQLVREQGASAQDLEDVTRHEDPNAPDQTHQDDRDYEEGRRSTRCVPTSRQNGNSRQATSGPASRPASVPNRNPRKASAPSGPVTTRSPAVASAPPLVPAPAPTGNSIPPEPFIDPALLDYPPPHPPLQPHSAAHPQATPLRSNVRTTSHRPPLPMSVWSESSSPHGNITPSDFQVPPPNSVMRPPTQHTMTAQAQYSSPFGVPSPLPHTVSTDQSVGGPTTQAHTRQATPMGSPESNSEDESDVLGTLRNKTRKRRGRPIQPPLAVGAEQGTGLLTIEADPQNISSWPASQRPLLLLARFEYGALLNTENGAPSPSALVRFQAEAYSRAIGSVVPSKRHGLPEKPTPTILRCIHKHCSAFRGRVKDAALDAVVSVYKIHENCSSPAEVAAKVQNLLHNANFIFREITAEGRAGPWRHPAITSVILNSTFGDREAEGVLTKQRYLPLVPAPVIFLACTAIQHALEMWSSGVKVLQPFKFDVTRRSNYQVYKRNWDEYLEQWGEEGEEYMTETRELLANRIRNVINTALEQAENDSGGQSLSNETSFFSDTDAI</sequence>
<evidence type="ECO:0000313" key="3">
    <source>
        <dbReference type="EMBL" id="KIO16734.1"/>
    </source>
</evidence>
<feature type="compositionally biased region" description="Polar residues" evidence="1">
    <location>
        <begin position="211"/>
        <end position="225"/>
    </location>
</feature>
<dbReference type="STRING" id="1051891.A0A0C3Q2Q6"/>
<proteinExistence type="predicted"/>
<feature type="region of interest" description="Disordered" evidence="1">
    <location>
        <begin position="14"/>
        <end position="319"/>
    </location>
</feature>
<feature type="compositionally biased region" description="Polar residues" evidence="1">
    <location>
        <begin position="262"/>
        <end position="289"/>
    </location>
</feature>
<dbReference type="EMBL" id="KN823493">
    <property type="protein sequence ID" value="KIO16734.1"/>
    <property type="molecule type" value="Genomic_DNA"/>
</dbReference>
<dbReference type="Proteomes" id="UP000054248">
    <property type="component" value="Unassembled WGS sequence"/>
</dbReference>
<feature type="region of interest" description="Disordered" evidence="1">
    <location>
        <begin position="584"/>
        <end position="605"/>
    </location>
</feature>
<accession>A0A0C3Q2Q6</accession>
<evidence type="ECO:0000259" key="2">
    <source>
        <dbReference type="Pfam" id="PF20149"/>
    </source>
</evidence>
<feature type="compositionally biased region" description="Polar residues" evidence="1">
    <location>
        <begin position="239"/>
        <end position="251"/>
    </location>
</feature>
<dbReference type="InterPro" id="IPR045341">
    <property type="entry name" value="DUF6532"/>
</dbReference>
<keyword evidence="4" id="KW-1185">Reference proteome</keyword>
<dbReference type="AlphaFoldDB" id="A0A0C3Q2Q6"/>
<dbReference type="Pfam" id="PF20149">
    <property type="entry name" value="DUF6532"/>
    <property type="match status" value="1"/>
</dbReference>
<evidence type="ECO:0000313" key="4">
    <source>
        <dbReference type="Proteomes" id="UP000054248"/>
    </source>
</evidence>
<name>A0A0C3Q2Q6_9AGAM</name>
<dbReference type="HOGENOM" id="CLU_031575_0_0_1"/>
<feature type="domain" description="DUF6532" evidence="2">
    <location>
        <begin position="355"/>
        <end position="546"/>
    </location>
</feature>
<feature type="compositionally biased region" description="Polar residues" evidence="1">
    <location>
        <begin position="97"/>
        <end position="114"/>
    </location>
</feature>
<organism evidence="3 4">
    <name type="scientific">Tulasnella calospora MUT 4182</name>
    <dbReference type="NCBI Taxonomy" id="1051891"/>
    <lineage>
        <taxon>Eukaryota</taxon>
        <taxon>Fungi</taxon>
        <taxon>Dikarya</taxon>
        <taxon>Basidiomycota</taxon>
        <taxon>Agaricomycotina</taxon>
        <taxon>Agaricomycetes</taxon>
        <taxon>Cantharellales</taxon>
        <taxon>Tulasnellaceae</taxon>
        <taxon>Tulasnella</taxon>
    </lineage>
</organism>
<reference evidence="3 4" key="1">
    <citation type="submission" date="2014-04" db="EMBL/GenBank/DDBJ databases">
        <authorList>
            <consortium name="DOE Joint Genome Institute"/>
            <person name="Kuo A."/>
            <person name="Girlanda M."/>
            <person name="Perotto S."/>
            <person name="Kohler A."/>
            <person name="Nagy L.G."/>
            <person name="Floudas D."/>
            <person name="Copeland A."/>
            <person name="Barry K.W."/>
            <person name="Cichocki N."/>
            <person name="Veneault-Fourrey C."/>
            <person name="LaButti K."/>
            <person name="Lindquist E.A."/>
            <person name="Lipzen A."/>
            <person name="Lundell T."/>
            <person name="Morin E."/>
            <person name="Murat C."/>
            <person name="Sun H."/>
            <person name="Tunlid A."/>
            <person name="Henrissat B."/>
            <person name="Grigoriev I.V."/>
            <person name="Hibbett D.S."/>
            <person name="Martin F."/>
            <person name="Nordberg H.P."/>
            <person name="Cantor M.N."/>
            <person name="Hua S.X."/>
        </authorList>
    </citation>
    <scope>NUCLEOTIDE SEQUENCE [LARGE SCALE GENOMIC DNA]</scope>
    <source>
        <strain evidence="3 4">MUT 4182</strain>
    </source>
</reference>
<evidence type="ECO:0000256" key="1">
    <source>
        <dbReference type="SAM" id="MobiDB-lite"/>
    </source>
</evidence>
<reference evidence="4" key="2">
    <citation type="submission" date="2015-01" db="EMBL/GenBank/DDBJ databases">
        <title>Evolutionary Origins and Diversification of the Mycorrhizal Mutualists.</title>
        <authorList>
            <consortium name="DOE Joint Genome Institute"/>
            <consortium name="Mycorrhizal Genomics Consortium"/>
            <person name="Kohler A."/>
            <person name="Kuo A."/>
            <person name="Nagy L.G."/>
            <person name="Floudas D."/>
            <person name="Copeland A."/>
            <person name="Barry K.W."/>
            <person name="Cichocki N."/>
            <person name="Veneault-Fourrey C."/>
            <person name="LaButti K."/>
            <person name="Lindquist E.A."/>
            <person name="Lipzen A."/>
            <person name="Lundell T."/>
            <person name="Morin E."/>
            <person name="Murat C."/>
            <person name="Riley R."/>
            <person name="Ohm R."/>
            <person name="Sun H."/>
            <person name="Tunlid A."/>
            <person name="Henrissat B."/>
            <person name="Grigoriev I.V."/>
            <person name="Hibbett D.S."/>
            <person name="Martin F."/>
        </authorList>
    </citation>
    <scope>NUCLEOTIDE SEQUENCE [LARGE SCALE GENOMIC DNA]</scope>
    <source>
        <strain evidence="4">MUT 4182</strain>
    </source>
</reference>
<gene>
    <name evidence="3" type="ORF">M407DRAFT_33607</name>
</gene>
<dbReference type="OrthoDB" id="3222733at2759"/>
<protein>
    <recommendedName>
        <fullName evidence="2">DUF6532 domain-containing protein</fullName>
    </recommendedName>
</protein>
<feature type="compositionally biased region" description="Low complexity" evidence="1">
    <location>
        <begin position="14"/>
        <end position="28"/>
    </location>
</feature>